<feature type="compositionally biased region" description="Basic and acidic residues" evidence="1">
    <location>
        <begin position="118"/>
        <end position="140"/>
    </location>
</feature>
<dbReference type="Proteomes" id="UP000481153">
    <property type="component" value="Unassembled WGS sequence"/>
</dbReference>
<protein>
    <submittedName>
        <fullName evidence="2">Uncharacterized protein</fullName>
    </submittedName>
</protein>
<feature type="region of interest" description="Disordered" evidence="1">
    <location>
        <begin position="37"/>
        <end position="57"/>
    </location>
</feature>
<feature type="region of interest" description="Disordered" evidence="1">
    <location>
        <begin position="118"/>
        <end position="387"/>
    </location>
</feature>
<feature type="compositionally biased region" description="Low complexity" evidence="1">
    <location>
        <begin position="338"/>
        <end position="352"/>
    </location>
</feature>
<feature type="compositionally biased region" description="Polar residues" evidence="1">
    <location>
        <begin position="363"/>
        <end position="379"/>
    </location>
</feature>
<feature type="compositionally biased region" description="Basic and acidic residues" evidence="1">
    <location>
        <begin position="43"/>
        <end position="57"/>
    </location>
</feature>
<feature type="compositionally biased region" description="Basic and acidic residues" evidence="1">
    <location>
        <begin position="239"/>
        <end position="254"/>
    </location>
</feature>
<feature type="compositionally biased region" description="Low complexity" evidence="1">
    <location>
        <begin position="297"/>
        <end position="306"/>
    </location>
</feature>
<evidence type="ECO:0000313" key="2">
    <source>
        <dbReference type="EMBL" id="KAF0731869.1"/>
    </source>
</evidence>
<proteinExistence type="predicted"/>
<reference evidence="2 3" key="1">
    <citation type="submission" date="2019-07" db="EMBL/GenBank/DDBJ databases">
        <title>Genomics analysis of Aphanomyces spp. identifies a new class of oomycete effector associated with host adaptation.</title>
        <authorList>
            <person name="Gaulin E."/>
        </authorList>
    </citation>
    <scope>NUCLEOTIDE SEQUENCE [LARGE SCALE GENOMIC DNA]</scope>
    <source>
        <strain evidence="2 3">ATCC 201684</strain>
    </source>
</reference>
<sequence length="387" mass="42956">MSFNWADPRRNSSVSVKMMEKAEAARKQRLHRIKSAVSTHLDPAVEKKLPKKLQHDKQISPTDAYLDTLRISDSFYDSLVKFHNNQEAPSPPSNAPFSVHNVVATDSLFHPESEIEAFKSLKKDTPPPASREKLKMHEPPPSRNSTKGRTRDKLPLLKTTVSKRDVHMTSTRSDPDLSLYGDPRRRDCDALDLLNPSRSDSAPSVLATTRSEHDLASEEKNDSRTSRVVPKLNLNSLSSDKKATVKVVAEETKVSAKAAPAEDATESSKKSKTKKESSRSKHGTSLADLRDEHKAALELLQELGGAYPEEDDKQQSRFRSKLRSTIREGRQSNNETSLVEAALLAADHALQATPEEVPEAQSPEKSQPSSRRSEGSPSYGSEDFETD</sequence>
<feature type="region of interest" description="Disordered" evidence="1">
    <location>
        <begin position="1"/>
        <end position="23"/>
    </location>
</feature>
<accession>A0A6G0WWE2</accession>
<evidence type="ECO:0000256" key="1">
    <source>
        <dbReference type="SAM" id="MobiDB-lite"/>
    </source>
</evidence>
<gene>
    <name evidence="2" type="ORF">Ae201684_010967</name>
</gene>
<dbReference type="EMBL" id="VJMJ01000139">
    <property type="protein sequence ID" value="KAF0731869.1"/>
    <property type="molecule type" value="Genomic_DNA"/>
</dbReference>
<feature type="compositionally biased region" description="Basic and acidic residues" evidence="1">
    <location>
        <begin position="266"/>
        <end position="279"/>
    </location>
</feature>
<comment type="caution">
    <text evidence="2">The sequence shown here is derived from an EMBL/GenBank/DDBJ whole genome shotgun (WGS) entry which is preliminary data.</text>
</comment>
<name>A0A6G0WWE2_9STRA</name>
<evidence type="ECO:0000313" key="3">
    <source>
        <dbReference type="Proteomes" id="UP000481153"/>
    </source>
</evidence>
<dbReference type="AlphaFoldDB" id="A0A6G0WWE2"/>
<feature type="compositionally biased region" description="Polar residues" evidence="1">
    <location>
        <begin position="196"/>
        <end position="209"/>
    </location>
</feature>
<feature type="compositionally biased region" description="Basic and acidic residues" evidence="1">
    <location>
        <begin position="210"/>
        <end position="225"/>
    </location>
</feature>
<organism evidence="2 3">
    <name type="scientific">Aphanomyces euteiches</name>
    <dbReference type="NCBI Taxonomy" id="100861"/>
    <lineage>
        <taxon>Eukaryota</taxon>
        <taxon>Sar</taxon>
        <taxon>Stramenopiles</taxon>
        <taxon>Oomycota</taxon>
        <taxon>Saprolegniomycetes</taxon>
        <taxon>Saprolegniales</taxon>
        <taxon>Verrucalvaceae</taxon>
        <taxon>Aphanomyces</taxon>
    </lineage>
</organism>
<keyword evidence="3" id="KW-1185">Reference proteome</keyword>
<dbReference type="VEuPathDB" id="FungiDB:AeMF1_013953"/>